<accession>A0A6C0CQU0</accession>
<evidence type="ECO:0000256" key="1">
    <source>
        <dbReference type="SAM" id="MobiDB-lite"/>
    </source>
</evidence>
<sequence>MSKSIKLIREQKEEYLDHLFDLIYEPIYRHYQSLYQDVCQSKEGIVKGVLKTFQKEIAKIPSWNQLRVEKFYEDFLEKTKCTYFVELLKTIYVLSIKLVLLGLPQEHRNKIQIKVPNADTFLHRLLIHVARDIWKRPYLFYHQVKSVEQQNHLYQFEIIIRRKIRSVIRDTLPIDLMVQYMSSPELLKLQEEASSDDLSESSEEDDEDIKENTEEHDESSSIEDEKETSEEESESSEEVQEETEIINEIKSIEENKQIVAILEEPIKEEPISPQPTLPVILDILNNKDTKSVSFIEPPLEPEHETIYEETPIVRKSLEYASSSDESIPVIQEAPQSSPKKLIHIQELIRHKKRTHSRPKNAFF</sequence>
<evidence type="ECO:0000313" key="2">
    <source>
        <dbReference type="EMBL" id="QHT06928.1"/>
    </source>
</evidence>
<proteinExistence type="predicted"/>
<protein>
    <submittedName>
        <fullName evidence="2">Uncharacterized protein</fullName>
    </submittedName>
</protein>
<feature type="compositionally biased region" description="Acidic residues" evidence="1">
    <location>
        <begin position="193"/>
        <end position="243"/>
    </location>
</feature>
<name>A0A6C0CQU0_9ZZZZ</name>
<reference evidence="2" key="1">
    <citation type="journal article" date="2020" name="Nature">
        <title>Giant virus diversity and host interactions through global metagenomics.</title>
        <authorList>
            <person name="Schulz F."/>
            <person name="Roux S."/>
            <person name="Paez-Espino D."/>
            <person name="Jungbluth S."/>
            <person name="Walsh D.A."/>
            <person name="Denef V.J."/>
            <person name="McMahon K.D."/>
            <person name="Konstantinidis K.T."/>
            <person name="Eloe-Fadrosh E.A."/>
            <person name="Kyrpides N.C."/>
            <person name="Woyke T."/>
        </authorList>
    </citation>
    <scope>NUCLEOTIDE SEQUENCE</scope>
    <source>
        <strain evidence="2">GVMAG-M-3300021962-46</strain>
    </source>
</reference>
<organism evidence="2">
    <name type="scientific">viral metagenome</name>
    <dbReference type="NCBI Taxonomy" id="1070528"/>
    <lineage>
        <taxon>unclassified sequences</taxon>
        <taxon>metagenomes</taxon>
        <taxon>organismal metagenomes</taxon>
    </lineage>
</organism>
<dbReference type="Pfam" id="PF19068">
    <property type="entry name" value="DUF5764"/>
    <property type="match status" value="1"/>
</dbReference>
<dbReference type="AlphaFoldDB" id="A0A6C0CQU0"/>
<dbReference type="EMBL" id="MN739479">
    <property type="protein sequence ID" value="QHT06928.1"/>
    <property type="molecule type" value="Genomic_DNA"/>
</dbReference>
<feature type="region of interest" description="Disordered" evidence="1">
    <location>
        <begin position="191"/>
        <end position="243"/>
    </location>
</feature>
<dbReference type="InterPro" id="IPR043913">
    <property type="entry name" value="DUF5764"/>
</dbReference>